<comment type="caution">
    <text evidence="1">The sequence shown here is derived from an EMBL/GenBank/DDBJ whole genome shotgun (WGS) entry which is preliminary data.</text>
</comment>
<accession>A0AA36J0A6</accession>
<proteinExistence type="predicted"/>
<sequence>MPEIWHVQEPQWMVANPSAAWRRAKFKSACGCALVSPPILVGDLKDVRVIFAPGKLWMAEYCRLTRKHKKTQVTEVLPKFGSLQLKFSDPPVASRRVFFLVGDLRMGPIDTCPGQVTTEVCELPADWRELHRGTLPIQVEIESA</sequence>
<evidence type="ECO:0000313" key="2">
    <source>
        <dbReference type="Proteomes" id="UP001178507"/>
    </source>
</evidence>
<reference evidence="1" key="1">
    <citation type="submission" date="2023-08" db="EMBL/GenBank/DDBJ databases">
        <authorList>
            <person name="Chen Y."/>
            <person name="Shah S."/>
            <person name="Dougan E. K."/>
            <person name="Thang M."/>
            <person name="Chan C."/>
        </authorList>
    </citation>
    <scope>NUCLEOTIDE SEQUENCE</scope>
</reference>
<dbReference type="AlphaFoldDB" id="A0AA36J0A6"/>
<gene>
    <name evidence="1" type="ORF">EVOR1521_LOCUS20412</name>
</gene>
<organism evidence="1 2">
    <name type="scientific">Effrenium voratum</name>
    <dbReference type="NCBI Taxonomy" id="2562239"/>
    <lineage>
        <taxon>Eukaryota</taxon>
        <taxon>Sar</taxon>
        <taxon>Alveolata</taxon>
        <taxon>Dinophyceae</taxon>
        <taxon>Suessiales</taxon>
        <taxon>Symbiodiniaceae</taxon>
        <taxon>Effrenium</taxon>
    </lineage>
</organism>
<dbReference type="Proteomes" id="UP001178507">
    <property type="component" value="Unassembled WGS sequence"/>
</dbReference>
<dbReference type="EMBL" id="CAUJNA010003219">
    <property type="protein sequence ID" value="CAJ1396136.1"/>
    <property type="molecule type" value="Genomic_DNA"/>
</dbReference>
<evidence type="ECO:0000313" key="1">
    <source>
        <dbReference type="EMBL" id="CAJ1396136.1"/>
    </source>
</evidence>
<keyword evidence="2" id="KW-1185">Reference proteome</keyword>
<protein>
    <submittedName>
        <fullName evidence="1">Uncharacterized protein</fullName>
    </submittedName>
</protein>
<name>A0AA36J0A6_9DINO</name>